<evidence type="ECO:0000313" key="3">
    <source>
        <dbReference type="Proteomes" id="UP000735302"/>
    </source>
</evidence>
<accession>A0AAV3Z320</accession>
<dbReference type="Proteomes" id="UP000735302">
    <property type="component" value="Unassembled WGS sequence"/>
</dbReference>
<name>A0AAV3Z320_9GAST</name>
<evidence type="ECO:0000313" key="2">
    <source>
        <dbReference type="EMBL" id="GFN88977.1"/>
    </source>
</evidence>
<organism evidence="2 3">
    <name type="scientific">Plakobranchus ocellatus</name>
    <dbReference type="NCBI Taxonomy" id="259542"/>
    <lineage>
        <taxon>Eukaryota</taxon>
        <taxon>Metazoa</taxon>
        <taxon>Spiralia</taxon>
        <taxon>Lophotrochozoa</taxon>
        <taxon>Mollusca</taxon>
        <taxon>Gastropoda</taxon>
        <taxon>Heterobranchia</taxon>
        <taxon>Euthyneura</taxon>
        <taxon>Panpulmonata</taxon>
        <taxon>Sacoglossa</taxon>
        <taxon>Placobranchoidea</taxon>
        <taxon>Plakobranchidae</taxon>
        <taxon>Plakobranchus</taxon>
    </lineage>
</organism>
<feature type="region of interest" description="Disordered" evidence="1">
    <location>
        <begin position="13"/>
        <end position="70"/>
    </location>
</feature>
<proteinExistence type="predicted"/>
<evidence type="ECO:0000256" key="1">
    <source>
        <dbReference type="SAM" id="MobiDB-lite"/>
    </source>
</evidence>
<protein>
    <submittedName>
        <fullName evidence="2">Uncharacterized protein</fullName>
    </submittedName>
</protein>
<reference evidence="2 3" key="1">
    <citation type="journal article" date="2021" name="Elife">
        <title>Chloroplast acquisition without the gene transfer in kleptoplastic sea slugs, Plakobranchus ocellatus.</title>
        <authorList>
            <person name="Maeda T."/>
            <person name="Takahashi S."/>
            <person name="Yoshida T."/>
            <person name="Shimamura S."/>
            <person name="Takaki Y."/>
            <person name="Nagai Y."/>
            <person name="Toyoda A."/>
            <person name="Suzuki Y."/>
            <person name="Arimoto A."/>
            <person name="Ishii H."/>
            <person name="Satoh N."/>
            <person name="Nishiyama T."/>
            <person name="Hasebe M."/>
            <person name="Maruyama T."/>
            <person name="Minagawa J."/>
            <person name="Obokata J."/>
            <person name="Shigenobu S."/>
        </authorList>
    </citation>
    <scope>NUCLEOTIDE SEQUENCE [LARGE SCALE GENOMIC DNA]</scope>
</reference>
<feature type="compositionally biased region" description="Basic and acidic residues" evidence="1">
    <location>
        <begin position="13"/>
        <end position="22"/>
    </location>
</feature>
<dbReference type="AlphaFoldDB" id="A0AAV3Z320"/>
<gene>
    <name evidence="2" type="ORF">PoB_001548300</name>
</gene>
<comment type="caution">
    <text evidence="2">The sequence shown here is derived from an EMBL/GenBank/DDBJ whole genome shotgun (WGS) entry which is preliminary data.</text>
</comment>
<keyword evidence="3" id="KW-1185">Reference proteome</keyword>
<dbReference type="EMBL" id="BLXT01001900">
    <property type="protein sequence ID" value="GFN88977.1"/>
    <property type="molecule type" value="Genomic_DNA"/>
</dbReference>
<feature type="compositionally biased region" description="Polar residues" evidence="1">
    <location>
        <begin position="52"/>
        <end position="70"/>
    </location>
</feature>
<sequence>MVMRAEIDRIWGRWPLHKDGDLKPSGPPHSQDADSGARTRGKRVPANLKADSLSTEPPTPGTTLVQDNRHLSTSCTNTEYTNYLNSLLETRGNKRSTGTTRPTTIIP</sequence>